<evidence type="ECO:0008006" key="4">
    <source>
        <dbReference type="Google" id="ProtNLM"/>
    </source>
</evidence>
<reference evidence="2" key="1">
    <citation type="submission" date="2016-12" db="EMBL/GenBank/DDBJ databases">
        <title>Genome sequence of Streptomyces antioxidans MUSC 164.</title>
        <authorList>
            <person name="Lee L.-H."/>
            <person name="Ser H.-L."/>
        </authorList>
    </citation>
    <scope>NUCLEOTIDE SEQUENCE [LARGE SCALE GENOMIC DNA]</scope>
    <source>
        <strain evidence="2">MUSC 164</strain>
    </source>
</reference>
<organism evidence="2 3">
    <name type="scientific">Streptomyces antioxidans</name>
    <dbReference type="NCBI Taxonomy" id="1507734"/>
    <lineage>
        <taxon>Bacteria</taxon>
        <taxon>Bacillati</taxon>
        <taxon>Actinomycetota</taxon>
        <taxon>Actinomycetes</taxon>
        <taxon>Kitasatosporales</taxon>
        <taxon>Streptomycetaceae</taxon>
        <taxon>Streptomyces</taxon>
    </lineage>
</organism>
<gene>
    <name evidence="2" type="ORF">VT50_0237530</name>
</gene>
<dbReference type="AlphaFoldDB" id="A0A1V4CS82"/>
<keyword evidence="1" id="KW-0560">Oxidoreductase</keyword>
<sequence>MKGGYSLSTTSELNSGMDLREVVISLLAGDEDAAAVNVRAADMAYRAELRGVAEELARAAFTRGDRAALHTAHWVLGDIYDRCFSLPPIEQVDSLLGELLDDIRSVLENAMLADLSGRMDHSALACVPRDPESFLPWYRNFISSHTASNHPFYRDFLEKRASAEDLRFYLAQETSLDPRFDDILSFLTVGTNGAEKMELVQNLWDEMGNGNPAEVHTTVFAKTLADAGVSKEFIDSNIMLESLVCGNVSAALALSRRHCYKAFGYFGVTEYLTPRRFRSYIVGCRRLGMPGSAYVYHEQHIQIDARHGPAWFKNILLPAIAREPRCAAQIALGTVMRLETSTWYLDALQTRLELAG</sequence>
<evidence type="ECO:0000313" key="2">
    <source>
        <dbReference type="EMBL" id="OPF68555.1"/>
    </source>
</evidence>
<name>A0A1V4CS82_9ACTN</name>
<evidence type="ECO:0000313" key="3">
    <source>
        <dbReference type="Proteomes" id="UP000033615"/>
    </source>
</evidence>
<dbReference type="EMBL" id="LAKD02000196">
    <property type="protein sequence ID" value="OPF68555.1"/>
    <property type="molecule type" value="Genomic_DNA"/>
</dbReference>
<dbReference type="InterPro" id="IPR039068">
    <property type="entry name" value="PqqC-like"/>
</dbReference>
<dbReference type="Gene3D" id="1.20.910.10">
    <property type="entry name" value="Heme oxygenase-like"/>
    <property type="match status" value="1"/>
</dbReference>
<dbReference type="InterPro" id="IPR016084">
    <property type="entry name" value="Haem_Oase-like_multi-hlx"/>
</dbReference>
<dbReference type="PANTHER" id="PTHR40279">
    <property type="entry name" value="PQQC-LIKE PROTEIN"/>
    <property type="match status" value="1"/>
</dbReference>
<comment type="caution">
    <text evidence="2">The sequence shown here is derived from an EMBL/GenBank/DDBJ whole genome shotgun (WGS) entry which is preliminary data.</text>
</comment>
<dbReference type="Pfam" id="PF14518">
    <property type="entry name" value="Haem_oxygenas_2"/>
    <property type="match status" value="1"/>
</dbReference>
<dbReference type="PANTHER" id="PTHR40279:SF3">
    <property type="entry name" value="4-AMINOBENZOATE SYNTHASE"/>
    <property type="match status" value="1"/>
</dbReference>
<dbReference type="SUPFAM" id="SSF48613">
    <property type="entry name" value="Heme oxygenase-like"/>
    <property type="match status" value="1"/>
</dbReference>
<dbReference type="Proteomes" id="UP000033615">
    <property type="component" value="Unassembled WGS sequence"/>
</dbReference>
<dbReference type="GO" id="GO:0016491">
    <property type="term" value="F:oxidoreductase activity"/>
    <property type="evidence" value="ECO:0007669"/>
    <property type="project" value="UniProtKB-KW"/>
</dbReference>
<proteinExistence type="predicted"/>
<keyword evidence="3" id="KW-1185">Reference proteome</keyword>
<accession>A0A1V4CS82</accession>
<protein>
    <recommendedName>
        <fullName evidence="4">Iron-containing redox enzyme family protein</fullName>
    </recommendedName>
</protein>
<evidence type="ECO:0000256" key="1">
    <source>
        <dbReference type="ARBA" id="ARBA00023002"/>
    </source>
</evidence>
<dbReference type="SMART" id="SM01236">
    <property type="entry name" value="Haem_oxygenase_2"/>
    <property type="match status" value="1"/>
</dbReference>